<dbReference type="Gene3D" id="3.40.1080.10">
    <property type="entry name" value="Glutaconate Coenzyme A-transferase"/>
    <property type="match status" value="1"/>
</dbReference>
<dbReference type="GO" id="GO:0008410">
    <property type="term" value="F:CoA-transferase activity"/>
    <property type="evidence" value="ECO:0007669"/>
    <property type="project" value="InterPro"/>
</dbReference>
<name>T0HPU2_9SPHN</name>
<dbReference type="RefSeq" id="WP_021224464.1">
    <property type="nucleotide sequence ID" value="NZ_ATDP01000053.1"/>
</dbReference>
<organism evidence="1 2">
    <name type="scientific">Sphingobium lactosutens DS20</name>
    <dbReference type="NCBI Taxonomy" id="1331060"/>
    <lineage>
        <taxon>Bacteria</taxon>
        <taxon>Pseudomonadati</taxon>
        <taxon>Pseudomonadota</taxon>
        <taxon>Alphaproteobacteria</taxon>
        <taxon>Sphingomonadales</taxon>
        <taxon>Sphingomonadaceae</taxon>
        <taxon>Sphingobium</taxon>
    </lineage>
</organism>
<evidence type="ECO:0000313" key="1">
    <source>
        <dbReference type="EMBL" id="EQB18361.1"/>
    </source>
</evidence>
<sequence>MDSKIYGSAEQALSGLLSEGMTIMSGGFGLVGNPETLIDCAATTTMAG</sequence>
<dbReference type="PATRIC" id="fig|1331060.3.peg.434"/>
<evidence type="ECO:0000313" key="2">
    <source>
        <dbReference type="Proteomes" id="UP000015531"/>
    </source>
</evidence>
<dbReference type="AlphaFoldDB" id="T0HPU2"/>
<dbReference type="EMBL" id="ATDP01000053">
    <property type="protein sequence ID" value="EQB18361.1"/>
    <property type="molecule type" value="Genomic_DNA"/>
</dbReference>
<gene>
    <name evidence="1" type="ORF">RLDS_02415</name>
</gene>
<accession>T0HPU2</accession>
<dbReference type="Proteomes" id="UP000015531">
    <property type="component" value="Unassembled WGS sequence"/>
</dbReference>
<evidence type="ECO:0008006" key="3">
    <source>
        <dbReference type="Google" id="ProtNLM"/>
    </source>
</evidence>
<dbReference type="Pfam" id="PF01144">
    <property type="entry name" value="CoA_trans"/>
    <property type="match status" value="1"/>
</dbReference>
<dbReference type="OrthoDB" id="7475970at2"/>
<keyword evidence="2" id="KW-1185">Reference proteome</keyword>
<comment type="caution">
    <text evidence="1">The sequence shown here is derived from an EMBL/GenBank/DDBJ whole genome shotgun (WGS) entry which is preliminary data.</text>
</comment>
<protein>
    <recommendedName>
        <fullName evidence="3">Succinyl-CoA:3-ketoacid-CoA transferase</fullName>
    </recommendedName>
</protein>
<dbReference type="InterPro" id="IPR004165">
    <property type="entry name" value="CoA_trans_fam_I"/>
</dbReference>
<dbReference type="InterPro" id="IPR037171">
    <property type="entry name" value="NagB/RpiA_transferase-like"/>
</dbReference>
<proteinExistence type="predicted"/>
<dbReference type="SUPFAM" id="SSF100950">
    <property type="entry name" value="NagB/RpiA/CoA transferase-like"/>
    <property type="match status" value="1"/>
</dbReference>
<reference evidence="1 2" key="1">
    <citation type="journal article" date="2013" name="Genome Announc.">
        <title>Draft Genome Sequence of Sphingobium lactosutens Strain DS20T, Isolated from a Hexachlorocyclohexane Dumpsite.</title>
        <authorList>
            <person name="Kumar R."/>
            <person name="Dwivedi V."/>
            <person name="Negi V."/>
            <person name="Khurana J.P."/>
            <person name="Lal R."/>
        </authorList>
    </citation>
    <scope>NUCLEOTIDE SEQUENCE [LARGE SCALE GENOMIC DNA]</scope>
    <source>
        <strain evidence="1 2">DS20</strain>
    </source>
</reference>